<organism evidence="4">
    <name type="scientific">marine sediment metagenome</name>
    <dbReference type="NCBI Taxonomy" id="412755"/>
    <lineage>
        <taxon>unclassified sequences</taxon>
        <taxon>metagenomes</taxon>
        <taxon>ecological metagenomes</taxon>
    </lineage>
</organism>
<keyword evidence="1" id="KW-0489">Methyltransferase</keyword>
<dbReference type="InterPro" id="IPR002941">
    <property type="entry name" value="DNA_methylase_N4/N6"/>
</dbReference>
<evidence type="ECO:0000259" key="3">
    <source>
        <dbReference type="Pfam" id="PF01555"/>
    </source>
</evidence>
<dbReference type="Gene3D" id="3.40.50.150">
    <property type="entry name" value="Vaccinia Virus protein VP39"/>
    <property type="match status" value="1"/>
</dbReference>
<accession>A0A0F8WRU9</accession>
<dbReference type="GO" id="GO:0008170">
    <property type="term" value="F:N-methyltransferase activity"/>
    <property type="evidence" value="ECO:0007669"/>
    <property type="project" value="InterPro"/>
</dbReference>
<feature type="domain" description="DNA methylase N-4/N-6" evidence="3">
    <location>
        <begin position="2"/>
        <end position="45"/>
    </location>
</feature>
<feature type="non-terminal residue" evidence="4">
    <location>
        <position position="1"/>
    </location>
</feature>
<keyword evidence="2" id="KW-0808">Transferase</keyword>
<dbReference type="AlphaFoldDB" id="A0A0F8WRU9"/>
<evidence type="ECO:0000313" key="4">
    <source>
        <dbReference type="EMBL" id="KKK59662.1"/>
    </source>
</evidence>
<dbReference type="SUPFAM" id="SSF53335">
    <property type="entry name" value="S-adenosyl-L-methionine-dependent methyltransferases"/>
    <property type="match status" value="1"/>
</dbReference>
<reference evidence="4" key="1">
    <citation type="journal article" date="2015" name="Nature">
        <title>Complex archaea that bridge the gap between prokaryotes and eukaryotes.</title>
        <authorList>
            <person name="Spang A."/>
            <person name="Saw J.H."/>
            <person name="Jorgensen S.L."/>
            <person name="Zaremba-Niedzwiedzka K."/>
            <person name="Martijn J."/>
            <person name="Lind A.E."/>
            <person name="van Eijk R."/>
            <person name="Schleper C."/>
            <person name="Guy L."/>
            <person name="Ettema T.J."/>
        </authorList>
    </citation>
    <scope>NUCLEOTIDE SEQUENCE</scope>
</reference>
<dbReference type="InterPro" id="IPR001091">
    <property type="entry name" value="RM_Methyltransferase"/>
</dbReference>
<dbReference type="GO" id="GO:0003677">
    <property type="term" value="F:DNA binding"/>
    <property type="evidence" value="ECO:0007669"/>
    <property type="project" value="InterPro"/>
</dbReference>
<evidence type="ECO:0000256" key="2">
    <source>
        <dbReference type="ARBA" id="ARBA00022679"/>
    </source>
</evidence>
<dbReference type="InterPro" id="IPR029063">
    <property type="entry name" value="SAM-dependent_MTases_sf"/>
</dbReference>
<dbReference type="GO" id="GO:0032259">
    <property type="term" value="P:methylation"/>
    <property type="evidence" value="ECO:0007669"/>
    <property type="project" value="UniProtKB-KW"/>
</dbReference>
<protein>
    <recommendedName>
        <fullName evidence="3">DNA methylase N-4/N-6 domain-containing protein</fullName>
    </recommendedName>
</protein>
<comment type="caution">
    <text evidence="4">The sequence shown here is derived from an EMBL/GenBank/DDBJ whole genome shotgun (WGS) entry which is preliminary data.</text>
</comment>
<evidence type="ECO:0000256" key="1">
    <source>
        <dbReference type="ARBA" id="ARBA00022603"/>
    </source>
</evidence>
<name>A0A0F8WRU9_9ZZZZ</name>
<proteinExistence type="predicted"/>
<dbReference type="EMBL" id="LAZR01063355">
    <property type="protein sequence ID" value="KKK59662.1"/>
    <property type="molecule type" value="Genomic_DNA"/>
</dbReference>
<dbReference type="PRINTS" id="PR00508">
    <property type="entry name" value="S21N4MTFRASE"/>
</dbReference>
<gene>
    <name evidence="4" type="ORF">LCGC14_3032130</name>
</gene>
<sequence length="60" mass="6527">KAGSRVGGLVMDPFAGSGTVGVVALRLGRSFVGLELQPDYVEMARRRIENDAPLLNRRTR</sequence>
<dbReference type="Pfam" id="PF01555">
    <property type="entry name" value="N6_N4_Mtase"/>
    <property type="match status" value="1"/>
</dbReference>